<dbReference type="SUPFAM" id="SSF81383">
    <property type="entry name" value="F-box domain"/>
    <property type="match status" value="1"/>
</dbReference>
<dbReference type="PANTHER" id="PTHR34223:SF51">
    <property type="entry name" value="OS06G0556300 PROTEIN"/>
    <property type="match status" value="1"/>
</dbReference>
<protein>
    <submittedName>
        <fullName evidence="1">F-box domain containing protein</fullName>
    </submittedName>
</protein>
<comment type="caution">
    <text evidence="1">The sequence shown here is derived from an EMBL/GenBank/DDBJ whole genome shotgun (WGS) entry which is preliminary data.</text>
</comment>
<name>A0A2P5EUU7_TREOI</name>
<dbReference type="InterPro" id="IPR036047">
    <property type="entry name" value="F-box-like_dom_sf"/>
</dbReference>
<dbReference type="InParanoid" id="A0A2P5EUU7"/>
<organism evidence="1 2">
    <name type="scientific">Trema orientale</name>
    <name type="common">Charcoal tree</name>
    <name type="synonym">Celtis orientalis</name>
    <dbReference type="NCBI Taxonomy" id="63057"/>
    <lineage>
        <taxon>Eukaryota</taxon>
        <taxon>Viridiplantae</taxon>
        <taxon>Streptophyta</taxon>
        <taxon>Embryophyta</taxon>
        <taxon>Tracheophyta</taxon>
        <taxon>Spermatophyta</taxon>
        <taxon>Magnoliopsida</taxon>
        <taxon>eudicotyledons</taxon>
        <taxon>Gunneridae</taxon>
        <taxon>Pentapetalae</taxon>
        <taxon>rosids</taxon>
        <taxon>fabids</taxon>
        <taxon>Rosales</taxon>
        <taxon>Cannabaceae</taxon>
        <taxon>Trema</taxon>
    </lineage>
</organism>
<evidence type="ECO:0000313" key="1">
    <source>
        <dbReference type="EMBL" id="PON89306.1"/>
    </source>
</evidence>
<dbReference type="STRING" id="63057.A0A2P5EUU7"/>
<reference evidence="2" key="1">
    <citation type="submission" date="2016-06" db="EMBL/GenBank/DDBJ databases">
        <title>Parallel loss of symbiosis genes in relatives of nitrogen-fixing non-legume Parasponia.</title>
        <authorList>
            <person name="Van Velzen R."/>
            <person name="Holmer R."/>
            <person name="Bu F."/>
            <person name="Rutten L."/>
            <person name="Van Zeijl A."/>
            <person name="Liu W."/>
            <person name="Santuari L."/>
            <person name="Cao Q."/>
            <person name="Sharma T."/>
            <person name="Shen D."/>
            <person name="Roswanjaya Y."/>
            <person name="Wardhani T."/>
            <person name="Kalhor M.S."/>
            <person name="Jansen J."/>
            <person name="Van den Hoogen J."/>
            <person name="Gungor B."/>
            <person name="Hartog M."/>
            <person name="Hontelez J."/>
            <person name="Verver J."/>
            <person name="Yang W.-C."/>
            <person name="Schijlen E."/>
            <person name="Repin R."/>
            <person name="Schilthuizen M."/>
            <person name="Schranz E."/>
            <person name="Heidstra R."/>
            <person name="Miyata K."/>
            <person name="Fedorova E."/>
            <person name="Kohlen W."/>
            <person name="Bisseling T."/>
            <person name="Smit S."/>
            <person name="Geurts R."/>
        </authorList>
    </citation>
    <scope>NUCLEOTIDE SEQUENCE [LARGE SCALE GENOMIC DNA]</scope>
    <source>
        <strain evidence="2">cv. RG33-2</strain>
    </source>
</reference>
<gene>
    <name evidence="1" type="ORF">TorRG33x02_148490</name>
</gene>
<accession>A0A2P5EUU7</accession>
<dbReference type="InterPro" id="IPR053197">
    <property type="entry name" value="F-box_SCFL_complex_component"/>
</dbReference>
<proteinExistence type="predicted"/>
<dbReference type="OrthoDB" id="1534647at2759"/>
<dbReference type="AlphaFoldDB" id="A0A2P5EUU7"/>
<dbReference type="Proteomes" id="UP000237000">
    <property type="component" value="Unassembled WGS sequence"/>
</dbReference>
<dbReference type="PANTHER" id="PTHR34223">
    <property type="entry name" value="OS11G0201299 PROTEIN"/>
    <property type="match status" value="1"/>
</dbReference>
<sequence>MKKPTMKDKPTVKDRFSDLPDHLIHQIMSLRSLTEATRFSTLSKRMSSPWISFPVLEFESTALCQSPHKQLMILTFVRESLKRRRAARLLNFKRLSFRVFVDHYEVSRSVEEVLENLLEFAIHNKVIELELSLDHSLTDYQRMKSMPEAIFYSQTLREISLSGLKFSSNHHLILYCPSIEDFSIFGCIGFRSVVVAPSAKLIKRIQIDDAFT</sequence>
<keyword evidence="2" id="KW-1185">Reference proteome</keyword>
<dbReference type="EMBL" id="JXTC01000095">
    <property type="protein sequence ID" value="PON89306.1"/>
    <property type="molecule type" value="Genomic_DNA"/>
</dbReference>
<evidence type="ECO:0000313" key="2">
    <source>
        <dbReference type="Proteomes" id="UP000237000"/>
    </source>
</evidence>